<sequence>MPESWIIVILMPLRASLQQNLPIVSIVVPFWGYLLGVNLVRHWQDDADPVSFAEAWCGQKPWADMLSGRWWHLFPTV</sequence>
<gene>
    <name evidence="2" type="ORF">AK812_SmicGene2387</name>
</gene>
<keyword evidence="1" id="KW-1133">Transmembrane helix</keyword>
<keyword evidence="1" id="KW-0472">Membrane</keyword>
<accession>A0A1Q9F1T8</accession>
<dbReference type="EMBL" id="LSRX01000026">
    <property type="protein sequence ID" value="OLQ13609.1"/>
    <property type="molecule type" value="Genomic_DNA"/>
</dbReference>
<evidence type="ECO:0000313" key="2">
    <source>
        <dbReference type="EMBL" id="OLQ13609.1"/>
    </source>
</evidence>
<keyword evidence="3" id="KW-1185">Reference proteome</keyword>
<keyword evidence="1" id="KW-0812">Transmembrane</keyword>
<proteinExistence type="predicted"/>
<protein>
    <submittedName>
        <fullName evidence="2">Uncharacterized protein</fullName>
    </submittedName>
</protein>
<dbReference type="AlphaFoldDB" id="A0A1Q9F1T8"/>
<comment type="caution">
    <text evidence="2">The sequence shown here is derived from an EMBL/GenBank/DDBJ whole genome shotgun (WGS) entry which is preliminary data.</text>
</comment>
<feature type="transmembrane region" description="Helical" evidence="1">
    <location>
        <begin position="20"/>
        <end position="40"/>
    </location>
</feature>
<dbReference type="Proteomes" id="UP000186817">
    <property type="component" value="Unassembled WGS sequence"/>
</dbReference>
<evidence type="ECO:0000313" key="3">
    <source>
        <dbReference type="Proteomes" id="UP000186817"/>
    </source>
</evidence>
<name>A0A1Q9F1T8_SYMMI</name>
<organism evidence="2 3">
    <name type="scientific">Symbiodinium microadriaticum</name>
    <name type="common">Dinoflagellate</name>
    <name type="synonym">Zooxanthella microadriatica</name>
    <dbReference type="NCBI Taxonomy" id="2951"/>
    <lineage>
        <taxon>Eukaryota</taxon>
        <taxon>Sar</taxon>
        <taxon>Alveolata</taxon>
        <taxon>Dinophyceae</taxon>
        <taxon>Suessiales</taxon>
        <taxon>Symbiodiniaceae</taxon>
        <taxon>Symbiodinium</taxon>
    </lineage>
</organism>
<evidence type="ECO:0000256" key="1">
    <source>
        <dbReference type="SAM" id="Phobius"/>
    </source>
</evidence>
<reference evidence="2 3" key="1">
    <citation type="submission" date="2016-02" db="EMBL/GenBank/DDBJ databases">
        <title>Genome analysis of coral dinoflagellate symbionts highlights evolutionary adaptations to a symbiotic lifestyle.</title>
        <authorList>
            <person name="Aranda M."/>
            <person name="Li Y."/>
            <person name="Liew Y.J."/>
            <person name="Baumgarten S."/>
            <person name="Simakov O."/>
            <person name="Wilson M."/>
            <person name="Piel J."/>
            <person name="Ashoor H."/>
            <person name="Bougouffa S."/>
            <person name="Bajic V.B."/>
            <person name="Ryu T."/>
            <person name="Ravasi T."/>
            <person name="Bayer T."/>
            <person name="Micklem G."/>
            <person name="Kim H."/>
            <person name="Bhak J."/>
            <person name="Lajeunesse T.C."/>
            <person name="Voolstra C.R."/>
        </authorList>
    </citation>
    <scope>NUCLEOTIDE SEQUENCE [LARGE SCALE GENOMIC DNA]</scope>
    <source>
        <strain evidence="2 3">CCMP2467</strain>
    </source>
</reference>